<protein>
    <submittedName>
        <fullName evidence="6">Carotenoid oxygenase family protein</fullName>
    </submittedName>
</protein>
<comment type="caution">
    <text evidence="6">The sequence shown here is derived from an EMBL/GenBank/DDBJ whole genome shotgun (WGS) entry which is preliminary data.</text>
</comment>
<evidence type="ECO:0000313" key="7">
    <source>
        <dbReference type="Proteomes" id="UP001143304"/>
    </source>
</evidence>
<evidence type="ECO:0000256" key="1">
    <source>
        <dbReference type="ARBA" id="ARBA00001954"/>
    </source>
</evidence>
<evidence type="ECO:0000256" key="3">
    <source>
        <dbReference type="ARBA" id="ARBA00022723"/>
    </source>
</evidence>
<keyword evidence="5" id="KW-0408">Iron</keyword>
<evidence type="ECO:0000256" key="4">
    <source>
        <dbReference type="ARBA" id="ARBA00023002"/>
    </source>
</evidence>
<reference evidence="6" key="1">
    <citation type="submission" date="2019-02" db="EMBL/GenBank/DDBJ databases">
        <authorList>
            <person name="Li S.-H."/>
        </authorList>
    </citation>
    <scope>NUCLEOTIDE SEQUENCE</scope>
    <source>
        <strain evidence="6">IMCC11814</strain>
    </source>
</reference>
<organism evidence="6 7">
    <name type="scientific">Candidatus Marimicrobium litorale</name>
    <dbReference type="NCBI Taxonomy" id="2518991"/>
    <lineage>
        <taxon>Bacteria</taxon>
        <taxon>Pseudomonadati</taxon>
        <taxon>Pseudomonadota</taxon>
        <taxon>Gammaproteobacteria</taxon>
        <taxon>Cellvibrionales</taxon>
        <taxon>Halieaceae</taxon>
        <taxon>Marimicrobium</taxon>
    </lineage>
</organism>
<dbReference type="Pfam" id="PF03055">
    <property type="entry name" value="RPE65"/>
    <property type="match status" value="1"/>
</dbReference>
<keyword evidence="3" id="KW-0479">Metal-binding</keyword>
<evidence type="ECO:0000256" key="2">
    <source>
        <dbReference type="ARBA" id="ARBA00006787"/>
    </source>
</evidence>
<name>A0ABT3T3F1_9GAMM</name>
<comment type="cofactor">
    <cofactor evidence="1">
        <name>Fe(2+)</name>
        <dbReference type="ChEBI" id="CHEBI:29033"/>
    </cofactor>
</comment>
<evidence type="ECO:0000256" key="5">
    <source>
        <dbReference type="ARBA" id="ARBA00023004"/>
    </source>
</evidence>
<dbReference type="Proteomes" id="UP001143304">
    <property type="component" value="Unassembled WGS sequence"/>
</dbReference>
<comment type="similarity">
    <text evidence="2">Belongs to the carotenoid oxygenase family.</text>
</comment>
<dbReference type="EMBL" id="SHNO01000001">
    <property type="protein sequence ID" value="MCX2976796.1"/>
    <property type="molecule type" value="Genomic_DNA"/>
</dbReference>
<dbReference type="PANTHER" id="PTHR10543:SF89">
    <property type="entry name" value="CAROTENOID 9,10(9',10')-CLEAVAGE DIOXYGENASE 1"/>
    <property type="match status" value="1"/>
</dbReference>
<accession>A0ABT3T3F1</accession>
<keyword evidence="7" id="KW-1185">Reference proteome</keyword>
<proteinExistence type="inferred from homology"/>
<dbReference type="InterPro" id="IPR004294">
    <property type="entry name" value="Carotenoid_Oase"/>
</dbReference>
<sequence length="495" mass="55389">MNIALQKGIPSKPRVHPGCELQGWETLYDETSLWIDAAAVKGEVPTDIEGTLFLSCVGRNKIGDQQYGHFFDGDGMINAVTITNGRVHYKNRYVRTPKYVNETAAQRILYRGVGTQIPGGMLKNMFRAPGNAANTSVILHGGKLLALWEGGKPWELNPTTLETIGEYNYEGGLASSQPFSAHPRLDPRTGSLYNFGVFGVPKPKLHFYRIDSSGEVRANRSQYVGDYSMCHDFAISENYAVFVLCPAFMRRPFRFLFGLSSILESIDFDDAEKTKIVVMNLENGDIVKEYEFDAFFGFHLGNAHVEGDELFVDALCVDQMDVMDGLSDVFAERGVDFRFQENGAVLNRFTLNLNSGCASRSPVNGALAGEFPVWHPDKTGLENRYTWLGTIVENGTPYWFNAMQKLDHHTGEMTLHDYGEGRFTSEANFIRRAGSNAEDDGYLLSIVYNHARRKSEIVIVDAQDMQTEVAVIPLEHHVPFGFHGGFYNEVFEHAP</sequence>
<dbReference type="PANTHER" id="PTHR10543">
    <property type="entry name" value="BETA-CAROTENE DIOXYGENASE"/>
    <property type="match status" value="1"/>
</dbReference>
<dbReference type="RefSeq" id="WP_279248537.1">
    <property type="nucleotide sequence ID" value="NZ_SHNO01000001.1"/>
</dbReference>
<evidence type="ECO:0000313" key="6">
    <source>
        <dbReference type="EMBL" id="MCX2976796.1"/>
    </source>
</evidence>
<gene>
    <name evidence="6" type="ORF">EYC82_05455</name>
</gene>
<keyword evidence="4" id="KW-0560">Oxidoreductase</keyword>